<dbReference type="AlphaFoldDB" id="A6BDN9"/>
<dbReference type="PANTHER" id="PTHR37815:SF3">
    <property type="entry name" value="UPF0397 PROTEIN SPR0429"/>
    <property type="match status" value="1"/>
</dbReference>
<feature type="transmembrane region" description="Helical" evidence="3">
    <location>
        <begin position="52"/>
        <end position="77"/>
    </location>
</feature>
<dbReference type="eggNOG" id="COG4720">
    <property type="taxonomic scope" value="Bacteria"/>
</dbReference>
<keyword evidence="2 3" id="KW-1133">Transmembrane helix</keyword>
<dbReference type="Pfam" id="PF07155">
    <property type="entry name" value="ECF-ribofla_trS"/>
    <property type="match status" value="1"/>
</dbReference>
<dbReference type="EMBL" id="AAXB02000001">
    <property type="protein sequence ID" value="EDM64556.1"/>
    <property type="molecule type" value="Genomic_DNA"/>
</dbReference>
<feature type="transmembrane region" description="Helical" evidence="3">
    <location>
        <begin position="19"/>
        <end position="40"/>
    </location>
</feature>
<name>A6BDN9_9FIRM</name>
<gene>
    <name evidence="4" type="ORF">DORLON_00405</name>
</gene>
<evidence type="ECO:0000256" key="2">
    <source>
        <dbReference type="ARBA" id="ARBA00022989"/>
    </source>
</evidence>
<evidence type="ECO:0000256" key="1">
    <source>
        <dbReference type="ARBA" id="ARBA00022692"/>
    </source>
</evidence>
<dbReference type="PROSITE" id="PS51257">
    <property type="entry name" value="PROKAR_LIPOPROTEIN"/>
    <property type="match status" value="1"/>
</dbReference>
<feature type="transmembrane region" description="Helical" evidence="3">
    <location>
        <begin position="154"/>
        <end position="174"/>
    </location>
</feature>
<feature type="transmembrane region" description="Helical" evidence="3">
    <location>
        <begin position="83"/>
        <end position="105"/>
    </location>
</feature>
<evidence type="ECO:0000313" key="4">
    <source>
        <dbReference type="EMBL" id="EDM64556.1"/>
    </source>
</evidence>
<dbReference type="HOGENOM" id="CLU_084705_1_0_9"/>
<keyword evidence="1 3" id="KW-0812">Transmembrane</keyword>
<dbReference type="Proteomes" id="UP000004016">
    <property type="component" value="Unassembled WGS sequence"/>
</dbReference>
<dbReference type="PANTHER" id="PTHR37815">
    <property type="entry name" value="UPF0397 PROTEIN BC_2624-RELATED"/>
    <property type="match status" value="1"/>
</dbReference>
<reference evidence="4 5" key="2">
    <citation type="submission" date="2007-04" db="EMBL/GenBank/DDBJ databases">
        <title>Draft genome sequence of Dorea longicatena (DSM 13814).</title>
        <authorList>
            <person name="Sudarsanam P."/>
            <person name="Ley R."/>
            <person name="Guruge J."/>
            <person name="Turnbaugh P.J."/>
            <person name="Mahowald M."/>
            <person name="Liep D."/>
            <person name="Gordon J."/>
        </authorList>
    </citation>
    <scope>NUCLEOTIDE SEQUENCE [LARGE SCALE GENOMIC DNA]</scope>
    <source>
        <strain evidence="4 5">DSM 13814</strain>
    </source>
</reference>
<comment type="caution">
    <text evidence="4">The sequence shown here is derived from an EMBL/GenBank/DDBJ whole genome shotgun (WGS) entry which is preliminary data.</text>
</comment>
<evidence type="ECO:0000313" key="5">
    <source>
        <dbReference type="Proteomes" id="UP000004016"/>
    </source>
</evidence>
<evidence type="ECO:0008006" key="6">
    <source>
        <dbReference type="Google" id="ProtNLM"/>
    </source>
</evidence>
<sequence>MAITKGKKVLVMNSNLKKIIMTALFAALACVATMSIRIPTPGTGGYIHPGDAIVILAGIILGPVYGMLAGGIGSALSDLIGGYFVYVPITLVIKGLVALVSGLIYQKMCRYGKNRYVAVILGGITDIAFVAGGYFICEFFLYGSGAAASIPANIIQGVGGLIISAVLYPVLIAIPDVRQAAYETKN</sequence>
<dbReference type="Gene3D" id="1.10.1760.20">
    <property type="match status" value="1"/>
</dbReference>
<evidence type="ECO:0000256" key="3">
    <source>
        <dbReference type="SAM" id="Phobius"/>
    </source>
</evidence>
<dbReference type="InterPro" id="IPR009825">
    <property type="entry name" value="ECF_substrate-spec-like"/>
</dbReference>
<keyword evidence="3" id="KW-0472">Membrane</keyword>
<accession>A6BDN9</accession>
<feature type="transmembrane region" description="Helical" evidence="3">
    <location>
        <begin position="117"/>
        <end position="142"/>
    </location>
</feature>
<protein>
    <recommendedName>
        <fullName evidence="6">ECF transporter S component</fullName>
    </recommendedName>
</protein>
<dbReference type="GO" id="GO:0016020">
    <property type="term" value="C:membrane"/>
    <property type="evidence" value="ECO:0007669"/>
    <property type="project" value="InterPro"/>
</dbReference>
<reference evidence="4 5" key="1">
    <citation type="submission" date="2007-03" db="EMBL/GenBank/DDBJ databases">
        <authorList>
            <person name="Fulton L."/>
            <person name="Clifton S."/>
            <person name="Fulton B."/>
            <person name="Xu J."/>
            <person name="Minx P."/>
            <person name="Pepin K.H."/>
            <person name="Johnson M."/>
            <person name="Thiruvilangam P."/>
            <person name="Bhonagiri V."/>
            <person name="Nash W.E."/>
            <person name="Mardis E.R."/>
            <person name="Wilson R.K."/>
        </authorList>
    </citation>
    <scope>NUCLEOTIDE SEQUENCE [LARGE SCALE GENOMIC DNA]</scope>
    <source>
        <strain evidence="4 5">DSM 13814</strain>
    </source>
</reference>
<organism evidence="4 5">
    <name type="scientific">Dorea longicatena DSM 13814</name>
    <dbReference type="NCBI Taxonomy" id="411462"/>
    <lineage>
        <taxon>Bacteria</taxon>
        <taxon>Bacillati</taxon>
        <taxon>Bacillota</taxon>
        <taxon>Clostridia</taxon>
        <taxon>Lachnospirales</taxon>
        <taxon>Lachnospiraceae</taxon>
        <taxon>Dorea</taxon>
    </lineage>
</organism>
<proteinExistence type="predicted"/>